<evidence type="ECO:0000313" key="2">
    <source>
        <dbReference type="EMBL" id="QPF95245.1"/>
    </source>
</evidence>
<evidence type="ECO:0000313" key="3">
    <source>
        <dbReference type="Proteomes" id="UP000594621"/>
    </source>
</evidence>
<protein>
    <submittedName>
        <fullName evidence="2">Hydrogenase</fullName>
    </submittedName>
</protein>
<dbReference type="KEGG" id="bcou:IC761_18870"/>
<dbReference type="Pfam" id="PF26512">
    <property type="entry name" value="SOI"/>
    <property type="match status" value="1"/>
</dbReference>
<feature type="transmembrane region" description="Helical" evidence="1">
    <location>
        <begin position="68"/>
        <end position="91"/>
    </location>
</feature>
<sequence>MADDKRSLLWHGTALFLIGLLTGLAEQHFTNVRMGLAAHLEGVMNGTFVLAVGAIWNEVWLSPRTKAVAYWTLLVGTYGNWIVTTLAAVLGTAALSPITAVGHEAEPWKEAVITAGFAFIGLAIIAAVVLLMFGLRSTAKPQ</sequence>
<feature type="transmembrane region" description="Helical" evidence="1">
    <location>
        <begin position="111"/>
        <end position="135"/>
    </location>
</feature>
<proteinExistence type="predicted"/>
<keyword evidence="1" id="KW-0812">Transmembrane</keyword>
<dbReference type="AlphaFoldDB" id="A0A7S9H3V8"/>
<evidence type="ECO:0000256" key="1">
    <source>
        <dbReference type="SAM" id="Phobius"/>
    </source>
</evidence>
<name>A0A7S9H3V8_9BRAD</name>
<dbReference type="InterPro" id="IPR058965">
    <property type="entry name" value="SOI/HabA-like"/>
</dbReference>
<dbReference type="EMBL" id="CP061379">
    <property type="protein sequence ID" value="QPF95245.1"/>
    <property type="molecule type" value="Genomic_DNA"/>
</dbReference>
<dbReference type="Proteomes" id="UP000594621">
    <property type="component" value="Chromosome"/>
</dbReference>
<keyword evidence="3" id="KW-1185">Reference proteome</keyword>
<keyword evidence="1" id="KW-0472">Membrane</keyword>
<feature type="transmembrane region" description="Helical" evidence="1">
    <location>
        <begin position="35"/>
        <end position="56"/>
    </location>
</feature>
<reference evidence="2 3" key="1">
    <citation type="submission" date="2020-09" db="EMBL/GenBank/DDBJ databases">
        <title>Complete genomes of bradyrhizobia occurring on native shrubby legumes in Australia.</title>
        <authorList>
            <person name="Lafay B."/>
        </authorList>
    </citation>
    <scope>NUCLEOTIDE SEQUENCE [LARGE SCALE GENOMIC DNA]</scope>
    <source>
        <strain evidence="2 3">BDV5040</strain>
    </source>
</reference>
<gene>
    <name evidence="2" type="ORF">IC761_18870</name>
</gene>
<keyword evidence="1" id="KW-1133">Transmembrane helix</keyword>
<organism evidence="2 3">
    <name type="scientific">Bradyrhizobium commune</name>
    <dbReference type="NCBI Taxonomy" id="83627"/>
    <lineage>
        <taxon>Bacteria</taxon>
        <taxon>Pseudomonadati</taxon>
        <taxon>Pseudomonadota</taxon>
        <taxon>Alphaproteobacteria</taxon>
        <taxon>Hyphomicrobiales</taxon>
        <taxon>Nitrobacteraceae</taxon>
        <taxon>Bradyrhizobium</taxon>
    </lineage>
</organism>
<accession>A0A7S9H3V8</accession>